<evidence type="ECO:0000259" key="9">
    <source>
        <dbReference type="PROSITE" id="PS00125"/>
    </source>
</evidence>
<evidence type="ECO:0000256" key="4">
    <source>
        <dbReference type="ARBA" id="ARBA00022912"/>
    </source>
</evidence>
<accession>A0ABR3G1T6</accession>
<dbReference type="Pfam" id="PF16891">
    <property type="entry name" value="STPPase_N"/>
    <property type="match status" value="1"/>
</dbReference>
<keyword evidence="11" id="KW-1185">Reference proteome</keyword>
<evidence type="ECO:0000256" key="3">
    <source>
        <dbReference type="ARBA" id="ARBA00022801"/>
    </source>
</evidence>
<comment type="catalytic activity">
    <reaction evidence="7">
        <text>O-phospho-L-threonyl-[protein] + H2O = L-threonyl-[protein] + phosphate</text>
        <dbReference type="Rhea" id="RHEA:47004"/>
        <dbReference type="Rhea" id="RHEA-COMP:11060"/>
        <dbReference type="Rhea" id="RHEA-COMP:11605"/>
        <dbReference type="ChEBI" id="CHEBI:15377"/>
        <dbReference type="ChEBI" id="CHEBI:30013"/>
        <dbReference type="ChEBI" id="CHEBI:43474"/>
        <dbReference type="ChEBI" id="CHEBI:61977"/>
        <dbReference type="EC" id="3.1.3.16"/>
    </reaction>
</comment>
<dbReference type="InterPro" id="IPR011159">
    <property type="entry name" value="PPPtase_PPZ/Ppq1"/>
</dbReference>
<keyword evidence="3 7" id="KW-0378">Hydrolase</keyword>
<evidence type="ECO:0000256" key="5">
    <source>
        <dbReference type="ARBA" id="ARBA00023211"/>
    </source>
</evidence>
<proteinExistence type="inferred from homology"/>
<evidence type="ECO:0000256" key="6">
    <source>
        <dbReference type="ARBA" id="ARBA00029458"/>
    </source>
</evidence>
<evidence type="ECO:0000256" key="8">
    <source>
        <dbReference type="SAM" id="MobiDB-lite"/>
    </source>
</evidence>
<dbReference type="InterPro" id="IPR029052">
    <property type="entry name" value="Metallo-depent_PP-like"/>
</dbReference>
<dbReference type="EMBL" id="JBAHYK010000007">
    <property type="protein sequence ID" value="KAL0581630.1"/>
    <property type="molecule type" value="Genomic_DNA"/>
</dbReference>
<dbReference type="PROSITE" id="PS00125">
    <property type="entry name" value="SER_THR_PHOSPHATASE"/>
    <property type="match status" value="1"/>
</dbReference>
<dbReference type="InterPro" id="IPR004843">
    <property type="entry name" value="Calcineurin-like_PHP"/>
</dbReference>
<dbReference type="PIRSF" id="PIRSF000909">
    <property type="entry name" value="PPPtase_PPZ"/>
    <property type="match status" value="1"/>
</dbReference>
<feature type="compositionally biased region" description="Polar residues" evidence="8">
    <location>
        <begin position="83"/>
        <end position="95"/>
    </location>
</feature>
<feature type="compositionally biased region" description="Low complexity" evidence="8">
    <location>
        <begin position="32"/>
        <end position="53"/>
    </location>
</feature>
<sequence length="458" mass="50016">MGQQQSKKSKKGGKEKDIGNDSVENPVEDSTESTSSTGHSKTTASTTAKGSDSLSLPNGTASLSMPSSPASNGAHGSPHPKASNISLEPSISATLSSSPQPSPKSQPAPIDVPPASQGTILSNATPFSPSSVTSNNGQADPNGAAKKPFDVDDMIQRLLDVGYTGKVSKSLCLKNTEITAICLAAREVFLSQPTLIELSPPVKIVGDVHGQYSDLIRLFEMCGFPPAANYLFLGDYVDRGKQSLETILLLLCYKIKFPENFFLLRGNHECANVTRVYGFYDECKRRSNIKTWKTFIDVFNCLPIAAIVASKIFCVHGGLSPSLHSMDDIKRIQRPTDVPDYGLLNDLLWSDPSDTAMDWEDNERGVSYCFGKGIINEFLVRYDMDLICRAHMVVEDGYEFWNDRTLVTVFSAPNYCGEFDNYGACMSVSEDLLCAFELLKPLDGAALRKEMTKAKRKR</sequence>
<dbReference type="GO" id="GO:0004722">
    <property type="term" value="F:protein serine/threonine phosphatase activity"/>
    <property type="evidence" value="ECO:0007669"/>
    <property type="project" value="UniProtKB-EC"/>
</dbReference>
<keyword evidence="2" id="KW-0479">Metal-binding</keyword>
<evidence type="ECO:0000256" key="1">
    <source>
        <dbReference type="ARBA" id="ARBA00001936"/>
    </source>
</evidence>
<feature type="compositionally biased region" description="Pro residues" evidence="8">
    <location>
        <begin position="100"/>
        <end position="112"/>
    </location>
</feature>
<gene>
    <name evidence="10" type="primary">pzh1</name>
    <name evidence="10" type="ORF">V5O48_000446</name>
</gene>
<dbReference type="InterPro" id="IPR050341">
    <property type="entry name" value="PP1_catalytic_subunit"/>
</dbReference>
<dbReference type="PANTHER" id="PTHR11668:SF484">
    <property type="entry name" value="SERINE_THREONINE-PROTEIN PHOSPHATASE PP-Z1-RELATED"/>
    <property type="match status" value="1"/>
</dbReference>
<evidence type="ECO:0000256" key="7">
    <source>
        <dbReference type="RuleBase" id="RU004273"/>
    </source>
</evidence>
<organism evidence="10 11">
    <name type="scientific">Marasmius crinis-equi</name>
    <dbReference type="NCBI Taxonomy" id="585013"/>
    <lineage>
        <taxon>Eukaryota</taxon>
        <taxon>Fungi</taxon>
        <taxon>Dikarya</taxon>
        <taxon>Basidiomycota</taxon>
        <taxon>Agaricomycotina</taxon>
        <taxon>Agaricomycetes</taxon>
        <taxon>Agaricomycetidae</taxon>
        <taxon>Agaricales</taxon>
        <taxon>Marasmiineae</taxon>
        <taxon>Marasmiaceae</taxon>
        <taxon>Marasmius</taxon>
    </lineage>
</organism>
<dbReference type="Gene3D" id="3.60.21.10">
    <property type="match status" value="1"/>
</dbReference>
<name>A0ABR3G1T6_9AGAR</name>
<reference evidence="10 11" key="1">
    <citation type="submission" date="2024-02" db="EMBL/GenBank/DDBJ databases">
        <title>A draft genome for the cacao thread blight pathogen Marasmius crinis-equi.</title>
        <authorList>
            <person name="Cohen S.P."/>
            <person name="Baruah I.K."/>
            <person name="Amoako-Attah I."/>
            <person name="Bukari Y."/>
            <person name="Meinhardt L.W."/>
            <person name="Bailey B.A."/>
        </authorList>
    </citation>
    <scope>NUCLEOTIDE SEQUENCE [LARGE SCALE GENOMIC DNA]</scope>
    <source>
        <strain evidence="10 11">GH-76</strain>
    </source>
</reference>
<dbReference type="InterPro" id="IPR031675">
    <property type="entry name" value="STPPase_N"/>
</dbReference>
<dbReference type="InterPro" id="IPR006186">
    <property type="entry name" value="Ser/Thr-sp_prot-phosphatase"/>
</dbReference>
<evidence type="ECO:0000256" key="2">
    <source>
        <dbReference type="ARBA" id="ARBA00022723"/>
    </source>
</evidence>
<feature type="compositionally biased region" description="Polar residues" evidence="8">
    <location>
        <begin position="116"/>
        <end position="139"/>
    </location>
</feature>
<feature type="region of interest" description="Disordered" evidence="8">
    <location>
        <begin position="1"/>
        <end position="148"/>
    </location>
</feature>
<keyword evidence="5" id="KW-0464">Manganese</keyword>
<feature type="domain" description="Serine/threonine specific protein phosphatases" evidence="9">
    <location>
        <begin position="264"/>
        <end position="269"/>
    </location>
</feature>
<dbReference type="SUPFAM" id="SSF56300">
    <property type="entry name" value="Metallo-dependent phosphatases"/>
    <property type="match status" value="1"/>
</dbReference>
<comment type="caution">
    <text evidence="10">The sequence shown here is derived from an EMBL/GenBank/DDBJ whole genome shotgun (WGS) entry which is preliminary data.</text>
</comment>
<keyword evidence="4" id="KW-0904">Protein phosphatase</keyword>
<dbReference type="Pfam" id="PF00149">
    <property type="entry name" value="Metallophos"/>
    <property type="match status" value="1"/>
</dbReference>
<evidence type="ECO:0000313" key="10">
    <source>
        <dbReference type="EMBL" id="KAL0581630.1"/>
    </source>
</evidence>
<dbReference type="PANTHER" id="PTHR11668">
    <property type="entry name" value="SERINE/THREONINE PROTEIN PHOSPHATASE"/>
    <property type="match status" value="1"/>
</dbReference>
<dbReference type="PRINTS" id="PR00114">
    <property type="entry name" value="STPHPHTASE"/>
</dbReference>
<comment type="cofactor">
    <cofactor evidence="1">
        <name>Mn(2+)</name>
        <dbReference type="ChEBI" id="CHEBI:29035"/>
    </cofactor>
</comment>
<evidence type="ECO:0000313" key="11">
    <source>
        <dbReference type="Proteomes" id="UP001465976"/>
    </source>
</evidence>
<comment type="similarity">
    <text evidence="6">Belongs to the PPP phosphatase family. PP-Z subfamily.</text>
</comment>
<protein>
    <recommendedName>
        <fullName evidence="7">Serine/threonine-protein phosphatase</fullName>
        <ecNumber evidence="7">3.1.3.16</ecNumber>
    </recommendedName>
</protein>
<feature type="compositionally biased region" description="Polar residues" evidence="8">
    <location>
        <begin position="54"/>
        <end position="71"/>
    </location>
</feature>
<dbReference type="SMART" id="SM00156">
    <property type="entry name" value="PP2Ac"/>
    <property type="match status" value="1"/>
</dbReference>
<dbReference type="EC" id="3.1.3.16" evidence="7"/>
<dbReference type="Proteomes" id="UP001465976">
    <property type="component" value="Unassembled WGS sequence"/>
</dbReference>